<keyword evidence="4" id="KW-1005">Bacterial flagellum biogenesis</keyword>
<feature type="signal peptide" evidence="4">
    <location>
        <begin position="1"/>
        <end position="29"/>
    </location>
</feature>
<evidence type="ECO:0000256" key="1">
    <source>
        <dbReference type="ARBA" id="ARBA00004418"/>
    </source>
</evidence>
<dbReference type="InterPro" id="IPR041231">
    <property type="entry name" value="FlgA_N"/>
</dbReference>
<keyword evidence="6" id="KW-0282">Flagellum</keyword>
<keyword evidence="7" id="KW-1185">Reference proteome</keyword>
<evidence type="ECO:0000256" key="3">
    <source>
        <dbReference type="ARBA" id="ARBA00022764"/>
    </source>
</evidence>
<comment type="similarity">
    <text evidence="4">Belongs to the FlgA family.</text>
</comment>
<evidence type="ECO:0000256" key="4">
    <source>
        <dbReference type="RuleBase" id="RU362063"/>
    </source>
</evidence>
<dbReference type="InterPro" id="IPR039246">
    <property type="entry name" value="Flagellar_FlgA"/>
</dbReference>
<sequence>MKHRSSPGRRYNHAVVTLMLMMMSTAAHAQIGVESPDAIRNAALSFVRAHLPAQSSGLHIHLDGPASGIHFPRCTKLKVSYFGYSNPYGNQTIKVLCQAPSNWQIYLPVQVQVDQAVVIAARPLTAGSVIQAGDLAVVRRNTSGLSGSAIRSPQAVIGKVLRFGTLAGQPITTGMLNAPDVVHAGEQVTLYAEGDGIRIATIADAIENGRPGQNIMVRNLQSGRIIRGTVTAQGHVVVNF</sequence>
<reference evidence="6 7" key="1">
    <citation type="submission" date="2017-03" db="EMBL/GenBank/DDBJ databases">
        <title>Draft genime sequence of the acidophilic sulfur-oxidizing bacterium Acidithiobacillus sp. SH, isolated from seawater.</title>
        <authorList>
            <person name="Sharmin S."/>
            <person name="Tokuhisa M."/>
            <person name="Kanao T."/>
            <person name="Kamimura K."/>
        </authorList>
    </citation>
    <scope>NUCLEOTIDE SEQUENCE [LARGE SCALE GENOMIC DNA]</scope>
    <source>
        <strain evidence="6 7">SH</strain>
    </source>
</reference>
<organism evidence="6 7">
    <name type="scientific">Acidithiobacillus marinus</name>
    <dbReference type="NCBI Taxonomy" id="187490"/>
    <lineage>
        <taxon>Bacteria</taxon>
        <taxon>Pseudomonadati</taxon>
        <taxon>Pseudomonadota</taxon>
        <taxon>Acidithiobacillia</taxon>
        <taxon>Acidithiobacillales</taxon>
        <taxon>Acidithiobacillaceae</taxon>
        <taxon>Acidithiobacillus</taxon>
    </lineage>
</organism>
<dbReference type="Gene3D" id="2.30.30.760">
    <property type="match status" value="1"/>
</dbReference>
<gene>
    <name evidence="6" type="ORF">B1757_05430</name>
</gene>
<keyword evidence="6" id="KW-0969">Cilium</keyword>
<feature type="chain" id="PRO_5013986840" description="Flagella basal body P-ring formation protein FlgA" evidence="4">
    <location>
        <begin position="30"/>
        <end position="240"/>
    </location>
</feature>
<proteinExistence type="inferred from homology"/>
<accession>A0A2I1DMX5</accession>
<dbReference type="GO" id="GO:0044780">
    <property type="term" value="P:bacterial-type flagellum assembly"/>
    <property type="evidence" value="ECO:0007669"/>
    <property type="project" value="InterPro"/>
</dbReference>
<evidence type="ECO:0000259" key="5">
    <source>
        <dbReference type="SMART" id="SM00858"/>
    </source>
</evidence>
<evidence type="ECO:0000256" key="2">
    <source>
        <dbReference type="ARBA" id="ARBA00022729"/>
    </source>
</evidence>
<dbReference type="InParanoid" id="A0A2I1DMX5"/>
<dbReference type="NCBIfam" id="TIGR03170">
    <property type="entry name" value="flgA_cterm"/>
    <property type="match status" value="1"/>
</dbReference>
<dbReference type="PANTHER" id="PTHR36307">
    <property type="entry name" value="FLAGELLA BASAL BODY P-RING FORMATION PROTEIN FLGA"/>
    <property type="match status" value="1"/>
</dbReference>
<keyword evidence="6" id="KW-0966">Cell projection</keyword>
<dbReference type="AlphaFoldDB" id="A0A2I1DMX5"/>
<dbReference type="InterPro" id="IPR013974">
    <property type="entry name" value="SAF"/>
</dbReference>
<dbReference type="FunCoup" id="A0A2I1DMX5">
    <property type="interactions" value="30"/>
</dbReference>
<feature type="domain" description="SAF" evidence="5">
    <location>
        <begin position="115"/>
        <end position="177"/>
    </location>
</feature>
<dbReference type="OrthoDB" id="5295020at2"/>
<name>A0A2I1DMX5_9PROT</name>
<comment type="function">
    <text evidence="4">Involved in the assembly process of the P-ring formation. It may associate with FlgF on the rod constituting a structure essential for the P-ring assembly or may act as a modulator protein for the P-ring assembly.</text>
</comment>
<evidence type="ECO:0000313" key="6">
    <source>
        <dbReference type="EMBL" id="PKY11231.1"/>
    </source>
</evidence>
<dbReference type="GO" id="GO:0042597">
    <property type="term" value="C:periplasmic space"/>
    <property type="evidence" value="ECO:0007669"/>
    <property type="project" value="UniProtKB-SubCell"/>
</dbReference>
<comment type="subcellular location">
    <subcellularLocation>
        <location evidence="1 4">Periplasm</location>
    </subcellularLocation>
</comment>
<dbReference type="InterPro" id="IPR017585">
    <property type="entry name" value="SAF_FlgA"/>
</dbReference>
<dbReference type="EMBL" id="MXAV01000020">
    <property type="protein sequence ID" value="PKY11231.1"/>
    <property type="molecule type" value="Genomic_DNA"/>
</dbReference>
<dbReference type="Pfam" id="PF13144">
    <property type="entry name" value="ChapFlgA"/>
    <property type="match status" value="1"/>
</dbReference>
<dbReference type="Gene3D" id="3.90.1210.10">
    <property type="entry name" value="Antifreeze-like/N-acetylneuraminic acid synthase C-terminal domain"/>
    <property type="match status" value="1"/>
</dbReference>
<keyword evidence="2 4" id="KW-0732">Signal</keyword>
<evidence type="ECO:0000313" key="7">
    <source>
        <dbReference type="Proteomes" id="UP000234329"/>
    </source>
</evidence>
<comment type="caution">
    <text evidence="6">The sequence shown here is derived from an EMBL/GenBank/DDBJ whole genome shotgun (WGS) entry which is preliminary data.</text>
</comment>
<dbReference type="PANTHER" id="PTHR36307:SF1">
    <property type="entry name" value="FLAGELLA BASAL BODY P-RING FORMATION PROTEIN FLGA"/>
    <property type="match status" value="1"/>
</dbReference>
<dbReference type="SMART" id="SM00858">
    <property type="entry name" value="SAF"/>
    <property type="match status" value="1"/>
</dbReference>
<dbReference type="Pfam" id="PF17656">
    <property type="entry name" value="ChapFlgA_N"/>
    <property type="match status" value="1"/>
</dbReference>
<keyword evidence="3 4" id="KW-0574">Periplasm</keyword>
<dbReference type="CDD" id="cd11614">
    <property type="entry name" value="SAF_CpaB_FlgA_like"/>
    <property type="match status" value="1"/>
</dbReference>
<dbReference type="Proteomes" id="UP000234329">
    <property type="component" value="Unassembled WGS sequence"/>
</dbReference>
<protein>
    <recommendedName>
        <fullName evidence="4">Flagella basal body P-ring formation protein FlgA</fullName>
    </recommendedName>
</protein>